<keyword evidence="2" id="KW-1185">Reference proteome</keyword>
<dbReference type="Proteomes" id="UP001195483">
    <property type="component" value="Unassembled WGS sequence"/>
</dbReference>
<reference evidence="1" key="2">
    <citation type="journal article" date="2021" name="Genome Biol. Evol.">
        <title>Developing a high-quality reference genome for a parasitic bivalve with doubly uniparental inheritance (Bivalvia: Unionida).</title>
        <authorList>
            <person name="Smith C.H."/>
        </authorList>
    </citation>
    <scope>NUCLEOTIDE SEQUENCE</scope>
    <source>
        <strain evidence="1">CHS0354</strain>
        <tissue evidence="1">Mantle</tissue>
    </source>
</reference>
<dbReference type="AlphaFoldDB" id="A0AAE0S7Z2"/>
<reference evidence="1" key="1">
    <citation type="journal article" date="2021" name="Genome Biol. Evol.">
        <title>A High-Quality Reference Genome for a Parasitic Bivalve with Doubly Uniparental Inheritance (Bivalvia: Unionida).</title>
        <authorList>
            <person name="Smith C.H."/>
        </authorList>
    </citation>
    <scope>NUCLEOTIDE SEQUENCE</scope>
    <source>
        <strain evidence="1">CHS0354</strain>
    </source>
</reference>
<dbReference type="EMBL" id="JAEAOA010001593">
    <property type="protein sequence ID" value="KAK3586953.1"/>
    <property type="molecule type" value="Genomic_DNA"/>
</dbReference>
<evidence type="ECO:0000313" key="1">
    <source>
        <dbReference type="EMBL" id="KAK3586953.1"/>
    </source>
</evidence>
<reference evidence="1" key="3">
    <citation type="submission" date="2023-05" db="EMBL/GenBank/DDBJ databases">
        <authorList>
            <person name="Smith C.H."/>
        </authorList>
    </citation>
    <scope>NUCLEOTIDE SEQUENCE</scope>
    <source>
        <strain evidence="1">CHS0354</strain>
        <tissue evidence="1">Mantle</tissue>
    </source>
</reference>
<proteinExistence type="predicted"/>
<name>A0AAE0S7Z2_9BIVA</name>
<evidence type="ECO:0000313" key="2">
    <source>
        <dbReference type="Proteomes" id="UP001195483"/>
    </source>
</evidence>
<protein>
    <submittedName>
        <fullName evidence="1">Uncharacterized protein</fullName>
    </submittedName>
</protein>
<accession>A0AAE0S7Z2</accession>
<organism evidence="1 2">
    <name type="scientific">Potamilus streckersoni</name>
    <dbReference type="NCBI Taxonomy" id="2493646"/>
    <lineage>
        <taxon>Eukaryota</taxon>
        <taxon>Metazoa</taxon>
        <taxon>Spiralia</taxon>
        <taxon>Lophotrochozoa</taxon>
        <taxon>Mollusca</taxon>
        <taxon>Bivalvia</taxon>
        <taxon>Autobranchia</taxon>
        <taxon>Heteroconchia</taxon>
        <taxon>Palaeoheterodonta</taxon>
        <taxon>Unionida</taxon>
        <taxon>Unionoidea</taxon>
        <taxon>Unionidae</taxon>
        <taxon>Ambleminae</taxon>
        <taxon>Lampsilini</taxon>
        <taxon>Potamilus</taxon>
    </lineage>
</organism>
<gene>
    <name evidence="1" type="ORF">CHS0354_026664</name>
</gene>
<sequence length="182" mass="21019">MEIYLFFIREQWLADALSNYEIPFESVREDGPSFLKLSKAVDKISADSAQEKTSLSWPEEDWLQFLNPYCIKRNNRGKPRSESPFSRNGRIRMLNIPQNQMCTAFQKCPFQTEEKTLGLSFEMHIQAGDTIGADPGGKVTFDAEKMYTNVTLSLHQVWQKVFFFRFQNALFEPGEKKAGQSI</sequence>
<comment type="caution">
    <text evidence="1">The sequence shown here is derived from an EMBL/GenBank/DDBJ whole genome shotgun (WGS) entry which is preliminary data.</text>
</comment>